<evidence type="ECO:0000256" key="1">
    <source>
        <dbReference type="ARBA" id="ARBA00000971"/>
    </source>
</evidence>
<dbReference type="RefSeq" id="WP_180285201.1">
    <property type="nucleotide sequence ID" value="NZ_JABFDB010000027.1"/>
</dbReference>
<dbReference type="GO" id="GO:0016853">
    <property type="term" value="F:isomerase activity"/>
    <property type="evidence" value="ECO:0007669"/>
    <property type="project" value="UniProtKB-KW"/>
</dbReference>
<dbReference type="Gene3D" id="1.10.8.1040">
    <property type="match status" value="1"/>
</dbReference>
<comment type="similarity">
    <text evidence="2">Belongs to the PpiC/parvulin rotamase family.</text>
</comment>
<keyword evidence="13" id="KW-1185">Reference proteome</keyword>
<organism evidence="12 13">
    <name type="scientific">Azospirillum oleiclasticum</name>
    <dbReference type="NCBI Taxonomy" id="2735135"/>
    <lineage>
        <taxon>Bacteria</taxon>
        <taxon>Pseudomonadati</taxon>
        <taxon>Pseudomonadota</taxon>
        <taxon>Alphaproteobacteria</taxon>
        <taxon>Rhodospirillales</taxon>
        <taxon>Azospirillaceae</taxon>
        <taxon>Azospirillum</taxon>
    </lineage>
</organism>
<gene>
    <name evidence="12" type="ORF">HND93_27300</name>
</gene>
<reference evidence="12 13" key="1">
    <citation type="submission" date="2020-05" db="EMBL/GenBank/DDBJ databases">
        <title>Azospirillum oleiclasticum sp. nov, a nitrogen-fixing and heavy crude oil-emulsifying bacterium isolated from the crude oil of Yumen Oilfield.</title>
        <authorList>
            <person name="Wu D."/>
            <person name="Cai M."/>
            <person name="Zhang X."/>
        </authorList>
    </citation>
    <scope>NUCLEOTIDE SEQUENCE [LARGE SCALE GENOMIC DNA]</scope>
    <source>
        <strain evidence="12 13">ROY-1-1-2</strain>
    </source>
</reference>
<evidence type="ECO:0000256" key="2">
    <source>
        <dbReference type="ARBA" id="ARBA00007656"/>
    </source>
</evidence>
<evidence type="ECO:0000256" key="3">
    <source>
        <dbReference type="ARBA" id="ARBA00013194"/>
    </source>
</evidence>
<dbReference type="InterPro" id="IPR050245">
    <property type="entry name" value="PrsA_foldase"/>
</dbReference>
<evidence type="ECO:0000256" key="8">
    <source>
        <dbReference type="PROSITE-ProRule" id="PRU00278"/>
    </source>
</evidence>
<keyword evidence="8 12" id="KW-0413">Isomerase</keyword>
<feature type="region of interest" description="Disordered" evidence="9">
    <location>
        <begin position="293"/>
        <end position="317"/>
    </location>
</feature>
<evidence type="ECO:0000256" key="6">
    <source>
        <dbReference type="ARBA" id="ARBA00030642"/>
    </source>
</evidence>
<dbReference type="Pfam" id="PF13616">
    <property type="entry name" value="Rotamase_3"/>
    <property type="match status" value="1"/>
</dbReference>
<evidence type="ECO:0000313" key="12">
    <source>
        <dbReference type="EMBL" id="NYZ23424.1"/>
    </source>
</evidence>
<dbReference type="InterPro" id="IPR000297">
    <property type="entry name" value="PPIase_PpiC"/>
</dbReference>
<keyword evidence="5 8" id="KW-0697">Rotamase</keyword>
<sequence>MLNRSLRAVLLSMTAAGIATAAFAQQPAPAPQPAPATAPATAAEQAAKPADPVVARVNGGEIRRSDVSRMLAQLPPQVQQMPMEMIFPALVEQLVNQKLVADAGYKANLQQTQDVKDEVKKAEERAVQRAYIQSQVQAKITPQALESAYKEYVAHNPPQEEVKASHILVESEAEAKTIIGDLAKGGDFAKIAREKSKDPTAAAQGGDLGYFTRETMVEPFANAAFAMAKGETSKDPVQTQFGWHVIRVEDKRTQPQPTLDEVKPQLEQELGKEIVTALVDGLRNGATIETFQMDGSPIPAAPAAPAPAQTPAPAPAK</sequence>
<comment type="caution">
    <text evidence="12">The sequence shown here is derived from an EMBL/GenBank/DDBJ whole genome shotgun (WGS) entry which is preliminary data.</text>
</comment>
<feature type="compositionally biased region" description="Pro residues" evidence="9">
    <location>
        <begin position="299"/>
        <end position="317"/>
    </location>
</feature>
<proteinExistence type="inferred from homology"/>
<evidence type="ECO:0000256" key="10">
    <source>
        <dbReference type="SAM" id="SignalP"/>
    </source>
</evidence>
<evidence type="ECO:0000313" key="13">
    <source>
        <dbReference type="Proteomes" id="UP000584642"/>
    </source>
</evidence>
<dbReference type="Gene3D" id="3.10.50.40">
    <property type="match status" value="1"/>
</dbReference>
<feature type="domain" description="PpiC" evidence="11">
    <location>
        <begin position="159"/>
        <end position="250"/>
    </location>
</feature>
<dbReference type="SUPFAM" id="SSF54534">
    <property type="entry name" value="FKBP-like"/>
    <property type="match status" value="1"/>
</dbReference>
<name>A0ABX2TGX9_9PROT</name>
<protein>
    <recommendedName>
        <fullName evidence="4">Parvulin-like PPIase</fullName>
        <ecNumber evidence="3">5.2.1.8</ecNumber>
    </recommendedName>
    <alternativeName>
        <fullName evidence="6">Peptidyl-prolyl cis-trans isomerase plp</fullName>
    </alternativeName>
    <alternativeName>
        <fullName evidence="7">Rotamase plp</fullName>
    </alternativeName>
</protein>
<feature type="compositionally biased region" description="Low complexity" evidence="9">
    <location>
        <begin position="37"/>
        <end position="50"/>
    </location>
</feature>
<dbReference type="PANTHER" id="PTHR47245">
    <property type="entry name" value="PEPTIDYLPROLYL ISOMERASE"/>
    <property type="match status" value="1"/>
</dbReference>
<evidence type="ECO:0000256" key="5">
    <source>
        <dbReference type="ARBA" id="ARBA00023110"/>
    </source>
</evidence>
<keyword evidence="10" id="KW-0732">Signal</keyword>
<accession>A0ABX2TGX9</accession>
<evidence type="ECO:0000256" key="7">
    <source>
        <dbReference type="ARBA" id="ARBA00031484"/>
    </source>
</evidence>
<feature type="signal peptide" evidence="10">
    <location>
        <begin position="1"/>
        <end position="21"/>
    </location>
</feature>
<dbReference type="PROSITE" id="PS50198">
    <property type="entry name" value="PPIC_PPIASE_2"/>
    <property type="match status" value="1"/>
</dbReference>
<dbReference type="InterPro" id="IPR046357">
    <property type="entry name" value="PPIase_dom_sf"/>
</dbReference>
<feature type="region of interest" description="Disordered" evidence="9">
    <location>
        <begin position="27"/>
        <end position="50"/>
    </location>
</feature>
<evidence type="ECO:0000256" key="4">
    <source>
        <dbReference type="ARBA" id="ARBA00018370"/>
    </source>
</evidence>
<dbReference type="EMBL" id="JABFDB010000027">
    <property type="protein sequence ID" value="NYZ23424.1"/>
    <property type="molecule type" value="Genomic_DNA"/>
</dbReference>
<comment type="catalytic activity">
    <reaction evidence="1">
        <text>[protein]-peptidylproline (omega=180) = [protein]-peptidylproline (omega=0)</text>
        <dbReference type="Rhea" id="RHEA:16237"/>
        <dbReference type="Rhea" id="RHEA-COMP:10747"/>
        <dbReference type="Rhea" id="RHEA-COMP:10748"/>
        <dbReference type="ChEBI" id="CHEBI:83833"/>
        <dbReference type="ChEBI" id="CHEBI:83834"/>
        <dbReference type="EC" id="5.2.1.8"/>
    </reaction>
</comment>
<evidence type="ECO:0000256" key="9">
    <source>
        <dbReference type="SAM" id="MobiDB-lite"/>
    </source>
</evidence>
<evidence type="ECO:0000259" key="11">
    <source>
        <dbReference type="PROSITE" id="PS50198"/>
    </source>
</evidence>
<dbReference type="EC" id="5.2.1.8" evidence="3"/>
<dbReference type="Proteomes" id="UP000584642">
    <property type="component" value="Unassembled WGS sequence"/>
</dbReference>
<feature type="chain" id="PRO_5046090171" description="Parvulin-like PPIase" evidence="10">
    <location>
        <begin position="22"/>
        <end position="317"/>
    </location>
</feature>
<dbReference type="PANTHER" id="PTHR47245:SF2">
    <property type="entry name" value="PEPTIDYL-PROLYL CIS-TRANS ISOMERASE HP_0175-RELATED"/>
    <property type="match status" value="1"/>
</dbReference>